<dbReference type="InterPro" id="IPR014001">
    <property type="entry name" value="Helicase_ATP-bd"/>
</dbReference>
<keyword evidence="6" id="KW-0347">Helicase</keyword>
<organism evidence="6 7">
    <name type="scientific">Janibacter cremeus</name>
    <dbReference type="NCBI Taxonomy" id="1285192"/>
    <lineage>
        <taxon>Bacteria</taxon>
        <taxon>Bacillati</taxon>
        <taxon>Actinomycetota</taxon>
        <taxon>Actinomycetes</taxon>
        <taxon>Micrococcales</taxon>
        <taxon>Intrasporangiaceae</taxon>
        <taxon>Janibacter</taxon>
    </lineage>
</organism>
<dbReference type="EMBL" id="JACCAE010000001">
    <property type="protein sequence ID" value="NYF98336.1"/>
    <property type="molecule type" value="Genomic_DNA"/>
</dbReference>
<reference evidence="6 7" key="1">
    <citation type="submission" date="2020-07" db="EMBL/GenBank/DDBJ databases">
        <title>Sequencing the genomes of 1000 actinobacteria strains.</title>
        <authorList>
            <person name="Klenk H.-P."/>
        </authorList>
    </citation>
    <scope>NUCLEOTIDE SEQUENCE [LARGE SCALE GENOMIC DNA]</scope>
    <source>
        <strain evidence="6 7">DSM 26154</strain>
    </source>
</reference>
<dbReference type="SMART" id="SM00490">
    <property type="entry name" value="HELICc"/>
    <property type="match status" value="1"/>
</dbReference>
<sequence>MVWKVASATWVQRLTDDRIEAMTDVGTFARGHGYAQRGMVTQAAALNRGRGIVAKVSGSGREAYQTIVSLDGDPQDSVVEWSARCSCPVGTDCKHAVAVLLTVRDHLGGLAGAAPVSSWEDALSDLTSPPTTQPLDRGAALALIVESVRAPQDHRDLIAVPRVRVRPTRRTKAGHWSKKFSWSEALGRGFFQARNSTVRAGHRRALESLVALHGATDPYPYRHQYGYGSPQPNVYLDDFGPEVWPTLLRIRDAGVELISNEAGEPVIVQEVAEEIVIDAVRDRDGLRLRPTVTAADGVPDISRSEIQVVGQPGHGVALLGDSLTLAPLAVEVAPGLADLVRDTGELAIPEDDVDRFLALYLARLREQVSVTSSDGSVDLPEPTPPRLHVGVRVEGSGIRLELGFAYEAGSTVHVVPAGVGAAVPRDTKGEQALLAGVEALEEIPGAVTRAVGSTHRRMPASLRVAGAAAIRVVTDVVPQLEEDPRVLVEVDEDIPAYEELDAEPQIALHGAGGQAESDWLDLGITVTVGEVEVPFESLFQALVRGDEIMQLDTGEWFRLDQPVLADLRDLIQEARDLAEPEAGQLRLSRYQVGLWDEIADLGDVDIEREHGWLRSVEALRELDVDAAPALPERFTATLRPYQLDGYHWLTTLWDTRLGGVLADDMGLGKTVQALALIARAAEANELDEPVLVIAPTSVVGTWAGEAERFAPDLDVRVLTQTHKRRGETVSEATAGADLVVTSYAVLRIDAEEFADVAWRGVLIDEAQFVKNSRSKTHQAIRRLSAPFVLVVTGTPLENSLMDLWSMLALAAPGLYPSRERFVEVYRKPIESGAQPELLDRLRRRIRPLMLRRTKEAVALDLPPKQVQVMPVELSPAHRRLYDRHLQRERKRVLGLLEDPDANRVAILASLTRLRQLSLAPELVDAEHRGTVSSAKVDLLVEHLHELAEEGHRVLVFSQFTRFLGLVRERLTAEGLTTCYLDGSTRDRAAVIDEFRRGDALAFLISLKAGGVGLTLTEADYVYVLDPWWNPAAEAQAIDRAHRIGQDRPVMVHRLVSSGTIEEKVLALQERKRDLFERVVDDGGALSGKITGEDIRALLETD</sequence>
<keyword evidence="6" id="KW-0067">ATP-binding</keyword>
<dbReference type="PROSITE" id="PS51192">
    <property type="entry name" value="HELICASE_ATP_BIND_1"/>
    <property type="match status" value="1"/>
</dbReference>
<keyword evidence="2" id="KW-0479">Metal-binding</keyword>
<dbReference type="PANTHER" id="PTHR10799">
    <property type="entry name" value="SNF2/RAD54 HELICASE FAMILY"/>
    <property type="match status" value="1"/>
</dbReference>
<dbReference type="Pfam" id="PF04434">
    <property type="entry name" value="SWIM"/>
    <property type="match status" value="1"/>
</dbReference>
<dbReference type="InterPro" id="IPR001650">
    <property type="entry name" value="Helicase_C-like"/>
</dbReference>
<dbReference type="InterPro" id="IPR038718">
    <property type="entry name" value="SNF2-like_sf"/>
</dbReference>
<dbReference type="CDD" id="cd18793">
    <property type="entry name" value="SF2_C_SNF"/>
    <property type="match status" value="1"/>
</dbReference>
<evidence type="ECO:0000313" key="7">
    <source>
        <dbReference type="Proteomes" id="UP000554054"/>
    </source>
</evidence>
<keyword evidence="2" id="KW-0862">Zinc</keyword>
<dbReference type="GO" id="GO:0004386">
    <property type="term" value="F:helicase activity"/>
    <property type="evidence" value="ECO:0007669"/>
    <property type="project" value="UniProtKB-KW"/>
</dbReference>
<dbReference type="GO" id="GO:0005524">
    <property type="term" value="F:ATP binding"/>
    <property type="evidence" value="ECO:0007669"/>
    <property type="project" value="InterPro"/>
</dbReference>
<dbReference type="InterPro" id="IPR049730">
    <property type="entry name" value="SNF2/RAD54-like_C"/>
</dbReference>
<keyword evidence="2" id="KW-0863">Zinc-finger</keyword>
<dbReference type="Pfam" id="PF00271">
    <property type="entry name" value="Helicase_C"/>
    <property type="match status" value="1"/>
</dbReference>
<dbReference type="Proteomes" id="UP000554054">
    <property type="component" value="Unassembled WGS sequence"/>
</dbReference>
<accession>A0A852VQ66</accession>
<dbReference type="SMART" id="SM00487">
    <property type="entry name" value="DEXDc"/>
    <property type="match status" value="1"/>
</dbReference>
<comment type="caution">
    <text evidence="6">The sequence shown here is derived from an EMBL/GenBank/DDBJ whole genome shotgun (WGS) entry which is preliminary data.</text>
</comment>
<dbReference type="SUPFAM" id="SSF52540">
    <property type="entry name" value="P-loop containing nucleoside triphosphate hydrolases"/>
    <property type="match status" value="2"/>
</dbReference>
<protein>
    <submittedName>
        <fullName evidence="6">Superfamily II DNA or RNA helicase</fullName>
    </submittedName>
</protein>
<dbReference type="InterPro" id="IPR007527">
    <property type="entry name" value="Znf_SWIM"/>
</dbReference>
<dbReference type="GO" id="GO:0016787">
    <property type="term" value="F:hydrolase activity"/>
    <property type="evidence" value="ECO:0007669"/>
    <property type="project" value="UniProtKB-KW"/>
</dbReference>
<keyword evidence="1" id="KW-0378">Hydrolase</keyword>
<dbReference type="InterPro" id="IPR000330">
    <property type="entry name" value="SNF2_N"/>
</dbReference>
<dbReference type="Gene3D" id="3.40.50.10810">
    <property type="entry name" value="Tandem AAA-ATPase domain"/>
    <property type="match status" value="1"/>
</dbReference>
<dbReference type="GO" id="GO:0008270">
    <property type="term" value="F:zinc ion binding"/>
    <property type="evidence" value="ECO:0007669"/>
    <property type="project" value="UniProtKB-KW"/>
</dbReference>
<evidence type="ECO:0000256" key="2">
    <source>
        <dbReference type="PROSITE-ProRule" id="PRU00325"/>
    </source>
</evidence>
<feature type="domain" description="SWIM-type" evidence="3">
    <location>
        <begin position="64"/>
        <end position="104"/>
    </location>
</feature>
<proteinExistence type="predicted"/>
<dbReference type="RefSeq" id="WP_185991157.1">
    <property type="nucleotide sequence ID" value="NZ_JACCAE010000001.1"/>
</dbReference>
<evidence type="ECO:0000259" key="4">
    <source>
        <dbReference type="PROSITE" id="PS51192"/>
    </source>
</evidence>
<dbReference type="PROSITE" id="PS51194">
    <property type="entry name" value="HELICASE_CTER"/>
    <property type="match status" value="1"/>
</dbReference>
<gene>
    <name evidence="6" type="ORF">BJY20_001728</name>
</gene>
<evidence type="ECO:0000259" key="3">
    <source>
        <dbReference type="PROSITE" id="PS50966"/>
    </source>
</evidence>
<feature type="domain" description="Helicase C-terminal" evidence="5">
    <location>
        <begin position="938"/>
        <end position="1101"/>
    </location>
</feature>
<keyword evidence="7" id="KW-1185">Reference proteome</keyword>
<evidence type="ECO:0000256" key="1">
    <source>
        <dbReference type="ARBA" id="ARBA00022801"/>
    </source>
</evidence>
<dbReference type="PROSITE" id="PS50966">
    <property type="entry name" value="ZF_SWIM"/>
    <property type="match status" value="1"/>
</dbReference>
<dbReference type="AlphaFoldDB" id="A0A852VQ66"/>
<dbReference type="InterPro" id="IPR027417">
    <property type="entry name" value="P-loop_NTPase"/>
</dbReference>
<name>A0A852VQ66_9MICO</name>
<keyword evidence="6" id="KW-0547">Nucleotide-binding</keyword>
<feature type="domain" description="Helicase ATP-binding" evidence="4">
    <location>
        <begin position="650"/>
        <end position="813"/>
    </location>
</feature>
<dbReference type="Pfam" id="PF00176">
    <property type="entry name" value="SNF2-rel_dom"/>
    <property type="match status" value="1"/>
</dbReference>
<evidence type="ECO:0000259" key="5">
    <source>
        <dbReference type="PROSITE" id="PS51194"/>
    </source>
</evidence>
<dbReference type="Gene3D" id="3.40.50.300">
    <property type="entry name" value="P-loop containing nucleotide triphosphate hydrolases"/>
    <property type="match status" value="1"/>
</dbReference>
<evidence type="ECO:0000313" key="6">
    <source>
        <dbReference type="EMBL" id="NYF98336.1"/>
    </source>
</evidence>